<dbReference type="InterPro" id="IPR001906">
    <property type="entry name" value="Terpene_synth_N"/>
</dbReference>
<dbReference type="FunFam" id="1.10.600.10:FF:000007">
    <property type="entry name" value="Isoprene synthase, chloroplastic"/>
    <property type="match status" value="1"/>
</dbReference>
<keyword evidence="5" id="KW-1185">Reference proteome</keyword>
<feature type="domain" description="Terpene synthase N-terminal" evidence="2">
    <location>
        <begin position="25"/>
        <end position="195"/>
    </location>
</feature>
<dbReference type="PANTHER" id="PTHR31225">
    <property type="entry name" value="OS04G0344100 PROTEIN-RELATED"/>
    <property type="match status" value="1"/>
</dbReference>
<dbReference type="InterPro" id="IPR034741">
    <property type="entry name" value="Terpene_cyclase-like_1_C"/>
</dbReference>
<dbReference type="Gene3D" id="1.10.600.10">
    <property type="entry name" value="Farnesyl Diphosphate Synthase"/>
    <property type="match status" value="1"/>
</dbReference>
<dbReference type="EMBL" id="JAVXUP010000573">
    <property type="protein sequence ID" value="KAK3024954.1"/>
    <property type="molecule type" value="Genomic_DNA"/>
</dbReference>
<dbReference type="SUPFAM" id="SSF48239">
    <property type="entry name" value="Terpenoid cyclases/Protein prenyltransferases"/>
    <property type="match status" value="1"/>
</dbReference>
<keyword evidence="1" id="KW-0479">Metal-binding</keyword>
<proteinExistence type="predicted"/>
<dbReference type="SFLD" id="SFLDG01019">
    <property type="entry name" value="Terpene_Cyclase_Like_1_C_Termi"/>
    <property type="match status" value="1"/>
</dbReference>
<dbReference type="Pfam" id="PF03936">
    <property type="entry name" value="Terpene_synth_C"/>
    <property type="match status" value="1"/>
</dbReference>
<dbReference type="GO" id="GO:0010333">
    <property type="term" value="F:terpene synthase activity"/>
    <property type="evidence" value="ECO:0007669"/>
    <property type="project" value="InterPro"/>
</dbReference>
<evidence type="ECO:0008006" key="6">
    <source>
        <dbReference type="Google" id="ProtNLM"/>
    </source>
</evidence>
<dbReference type="SFLD" id="SFLDS00005">
    <property type="entry name" value="Isoprenoid_Synthase_Type_I"/>
    <property type="match status" value="1"/>
</dbReference>
<dbReference type="AlphaFoldDB" id="A0AA88WDT4"/>
<dbReference type="InterPro" id="IPR036965">
    <property type="entry name" value="Terpene_synth_N_sf"/>
</dbReference>
<evidence type="ECO:0000256" key="1">
    <source>
        <dbReference type="ARBA" id="ARBA00022723"/>
    </source>
</evidence>
<comment type="caution">
    <text evidence="4">The sequence shown here is derived from an EMBL/GenBank/DDBJ whole genome shotgun (WGS) entry which is preliminary data.</text>
</comment>
<evidence type="ECO:0000313" key="5">
    <source>
        <dbReference type="Proteomes" id="UP001188597"/>
    </source>
</evidence>
<dbReference type="SUPFAM" id="SSF48576">
    <property type="entry name" value="Terpenoid synthases"/>
    <property type="match status" value="1"/>
</dbReference>
<evidence type="ECO:0000259" key="2">
    <source>
        <dbReference type="Pfam" id="PF01397"/>
    </source>
</evidence>
<dbReference type="GO" id="GO:0016102">
    <property type="term" value="P:diterpenoid biosynthetic process"/>
    <property type="evidence" value="ECO:0007669"/>
    <property type="project" value="InterPro"/>
</dbReference>
<dbReference type="InterPro" id="IPR005630">
    <property type="entry name" value="Terpene_synthase_metal-bd"/>
</dbReference>
<accession>A0AA88WDT4</accession>
<dbReference type="InterPro" id="IPR050148">
    <property type="entry name" value="Terpene_synthase-like"/>
</dbReference>
<dbReference type="InterPro" id="IPR008930">
    <property type="entry name" value="Terpenoid_cyclase/PrenylTrfase"/>
</dbReference>
<protein>
    <recommendedName>
        <fullName evidence="6">Alpha-farnesene synthase</fullName>
    </recommendedName>
</protein>
<dbReference type="Gene3D" id="1.50.10.130">
    <property type="entry name" value="Terpene synthase, N-terminal domain"/>
    <property type="match status" value="1"/>
</dbReference>
<dbReference type="InterPro" id="IPR008949">
    <property type="entry name" value="Isoprenoid_synthase_dom_sf"/>
</dbReference>
<name>A0AA88WDT4_9ASTE</name>
<dbReference type="GO" id="GO:0000287">
    <property type="term" value="F:magnesium ion binding"/>
    <property type="evidence" value="ECO:0007669"/>
    <property type="project" value="InterPro"/>
</dbReference>
<sequence>MSEETSSPLLDQSPQRRSANYKPNIWKCHLLQSLTTDYHEEKYETHAQKLKEDVKRIFTETLDLLAKLELIDSIGKLGLRNLFEEEIKNALDTIVSMKNNHLSGKDDLYATALWFRLLRQHGYSVSQDVFAAFIDKFMESTPSNVKAILELFEASHLAFEGENTLHEAKNFTSGILNSINLNINDKLTKQVCDALELPLHWKVGWYDVRRQILLHENEANNTNYALIKLAKLNFNLVQATHQKELQEVSRYRWWTDLTDSTESLSFARNRIVESYLWAVGVAFEPQYGSFRKWLAKVIKLIIVIDDVYDVYGTLQELEYFTTVVRRWDTEETNKLPECMLICFQTLCEITNEIASEIKKERGCISVLPHIQKVWADYCQALLVEAKWYSKHYTPSLQEYLHNGWMSSSGTVLSLHAFIFVTPEVAVDATFFLKNVQDLVYSTSLIIRLCNDQGTSAAELERGDSPSSILCYMQEARVSEELARKHIRSIIINAWKQINNQYIIQTPTVLQPFIKCSINTARVAHFIYQNGDGFGVQDRETRDQVLSQLIEPLVL</sequence>
<dbReference type="CDD" id="cd00684">
    <property type="entry name" value="Terpene_cyclase_plant_C1"/>
    <property type="match status" value="1"/>
</dbReference>
<dbReference type="Proteomes" id="UP001188597">
    <property type="component" value="Unassembled WGS sequence"/>
</dbReference>
<dbReference type="PANTHER" id="PTHR31225:SF94">
    <property type="entry name" value="ALPHA-FARNESENE SYNTHASE"/>
    <property type="match status" value="1"/>
</dbReference>
<gene>
    <name evidence="4" type="ORF">RJ639_042761</name>
</gene>
<dbReference type="Pfam" id="PF01397">
    <property type="entry name" value="Terpene_synth"/>
    <property type="match status" value="1"/>
</dbReference>
<feature type="domain" description="Terpene synthase metal-binding" evidence="3">
    <location>
        <begin position="260"/>
        <end position="496"/>
    </location>
</feature>
<reference evidence="4" key="1">
    <citation type="submission" date="2022-12" db="EMBL/GenBank/DDBJ databases">
        <title>Draft genome assemblies for two species of Escallonia (Escalloniales).</title>
        <authorList>
            <person name="Chanderbali A."/>
            <person name="Dervinis C."/>
            <person name="Anghel I."/>
            <person name="Soltis D."/>
            <person name="Soltis P."/>
            <person name="Zapata F."/>
        </authorList>
    </citation>
    <scope>NUCLEOTIDE SEQUENCE</scope>
    <source>
        <strain evidence="4">UCBG64.0493</strain>
        <tissue evidence="4">Leaf</tissue>
    </source>
</reference>
<organism evidence="4 5">
    <name type="scientific">Escallonia herrerae</name>
    <dbReference type="NCBI Taxonomy" id="1293975"/>
    <lineage>
        <taxon>Eukaryota</taxon>
        <taxon>Viridiplantae</taxon>
        <taxon>Streptophyta</taxon>
        <taxon>Embryophyta</taxon>
        <taxon>Tracheophyta</taxon>
        <taxon>Spermatophyta</taxon>
        <taxon>Magnoliopsida</taxon>
        <taxon>eudicotyledons</taxon>
        <taxon>Gunneridae</taxon>
        <taxon>Pentapetalae</taxon>
        <taxon>asterids</taxon>
        <taxon>campanulids</taxon>
        <taxon>Escalloniales</taxon>
        <taxon>Escalloniaceae</taxon>
        <taxon>Escallonia</taxon>
    </lineage>
</organism>
<evidence type="ECO:0000313" key="4">
    <source>
        <dbReference type="EMBL" id="KAK3024954.1"/>
    </source>
</evidence>
<dbReference type="InterPro" id="IPR044814">
    <property type="entry name" value="Terpene_cyclase_plant_C1"/>
</dbReference>
<evidence type="ECO:0000259" key="3">
    <source>
        <dbReference type="Pfam" id="PF03936"/>
    </source>
</evidence>